<name>A0ACB9C574_ARCLA</name>
<dbReference type="Proteomes" id="UP001055879">
    <property type="component" value="Linkage Group LG05"/>
</dbReference>
<proteinExistence type="predicted"/>
<keyword evidence="2" id="KW-1185">Reference proteome</keyword>
<evidence type="ECO:0000313" key="1">
    <source>
        <dbReference type="EMBL" id="KAI3729369.1"/>
    </source>
</evidence>
<protein>
    <submittedName>
        <fullName evidence="1">Uncharacterized protein</fullName>
    </submittedName>
</protein>
<reference evidence="2" key="1">
    <citation type="journal article" date="2022" name="Mol. Ecol. Resour.">
        <title>The genomes of chicory, endive, great burdock and yacon provide insights into Asteraceae palaeo-polyploidization history and plant inulin production.</title>
        <authorList>
            <person name="Fan W."/>
            <person name="Wang S."/>
            <person name="Wang H."/>
            <person name="Wang A."/>
            <person name="Jiang F."/>
            <person name="Liu H."/>
            <person name="Zhao H."/>
            <person name="Xu D."/>
            <person name="Zhang Y."/>
        </authorList>
    </citation>
    <scope>NUCLEOTIDE SEQUENCE [LARGE SCALE GENOMIC DNA]</scope>
    <source>
        <strain evidence="2">cv. Niubang</strain>
    </source>
</reference>
<accession>A0ACB9C574</accession>
<sequence>MEPELIKDVLMNSNDFLKRRNNPLVKFIIPGLVSYDGDKWSKHRMLLNPAFHVHKLKNMSPAFQLSCRKMIEKWGMMVSSKGSHELDVWPDLQALTCDVLAHEKEQEDKGNRKRSRTVAQKDH</sequence>
<evidence type="ECO:0000313" key="2">
    <source>
        <dbReference type="Proteomes" id="UP001055879"/>
    </source>
</evidence>
<gene>
    <name evidence="1" type="ORF">L6452_18025</name>
</gene>
<dbReference type="EMBL" id="CM042051">
    <property type="protein sequence ID" value="KAI3729369.1"/>
    <property type="molecule type" value="Genomic_DNA"/>
</dbReference>
<comment type="caution">
    <text evidence="1">The sequence shown here is derived from an EMBL/GenBank/DDBJ whole genome shotgun (WGS) entry which is preliminary data.</text>
</comment>
<organism evidence="1 2">
    <name type="scientific">Arctium lappa</name>
    <name type="common">Greater burdock</name>
    <name type="synonym">Lappa major</name>
    <dbReference type="NCBI Taxonomy" id="4217"/>
    <lineage>
        <taxon>Eukaryota</taxon>
        <taxon>Viridiplantae</taxon>
        <taxon>Streptophyta</taxon>
        <taxon>Embryophyta</taxon>
        <taxon>Tracheophyta</taxon>
        <taxon>Spermatophyta</taxon>
        <taxon>Magnoliopsida</taxon>
        <taxon>eudicotyledons</taxon>
        <taxon>Gunneridae</taxon>
        <taxon>Pentapetalae</taxon>
        <taxon>asterids</taxon>
        <taxon>campanulids</taxon>
        <taxon>Asterales</taxon>
        <taxon>Asteraceae</taxon>
        <taxon>Carduoideae</taxon>
        <taxon>Cardueae</taxon>
        <taxon>Arctiinae</taxon>
        <taxon>Arctium</taxon>
    </lineage>
</organism>
<reference evidence="1 2" key="2">
    <citation type="journal article" date="2022" name="Mol. Ecol. Resour.">
        <title>The genomes of chicory, endive, great burdock and yacon provide insights into Asteraceae paleo-polyploidization history and plant inulin production.</title>
        <authorList>
            <person name="Fan W."/>
            <person name="Wang S."/>
            <person name="Wang H."/>
            <person name="Wang A."/>
            <person name="Jiang F."/>
            <person name="Liu H."/>
            <person name="Zhao H."/>
            <person name="Xu D."/>
            <person name="Zhang Y."/>
        </authorList>
    </citation>
    <scope>NUCLEOTIDE SEQUENCE [LARGE SCALE GENOMIC DNA]</scope>
    <source>
        <strain evidence="2">cv. Niubang</strain>
    </source>
</reference>